<reference evidence="2 3" key="1">
    <citation type="submission" date="2023-03" db="EMBL/GenBank/DDBJ databases">
        <title>Draft assemblies of triclosan tolerant bacteria isolated from returned activated sludge.</title>
        <authorList>
            <person name="Van Hamelsveld S."/>
        </authorList>
    </citation>
    <scope>NUCLEOTIDE SEQUENCE [LARGE SCALE GENOMIC DNA]</scope>
    <source>
        <strain evidence="2 3">GW210010_S58</strain>
    </source>
</reference>
<keyword evidence="3" id="KW-1185">Reference proteome</keyword>
<feature type="domain" description="Uncharacterised" evidence="1">
    <location>
        <begin position="23"/>
        <end position="339"/>
    </location>
</feature>
<dbReference type="RefSeq" id="WP_276268424.1">
    <property type="nucleotide sequence ID" value="NZ_JARJLM010000595.1"/>
</dbReference>
<dbReference type="InterPro" id="IPR011119">
    <property type="entry name" value="Unchr_helicase_relaxase_TraI"/>
</dbReference>
<organism evidence="2 3">
    <name type="scientific">Cupriavidus basilensis</name>
    <dbReference type="NCBI Taxonomy" id="68895"/>
    <lineage>
        <taxon>Bacteria</taxon>
        <taxon>Pseudomonadati</taxon>
        <taxon>Pseudomonadota</taxon>
        <taxon>Betaproteobacteria</taxon>
        <taxon>Burkholderiales</taxon>
        <taxon>Burkholderiaceae</taxon>
        <taxon>Cupriavidus</taxon>
    </lineage>
</organism>
<dbReference type="Pfam" id="PF07514">
    <property type="entry name" value="TraI_2"/>
    <property type="match status" value="1"/>
</dbReference>
<dbReference type="NCBIfam" id="NF041494">
    <property type="entry name" value="MobH"/>
    <property type="match status" value="1"/>
</dbReference>
<dbReference type="EMBL" id="JARJLM010000595">
    <property type="protein sequence ID" value="MDF3838469.1"/>
    <property type="molecule type" value="Genomic_DNA"/>
</dbReference>
<gene>
    <name evidence="2" type="primary">mobH</name>
    <name evidence="2" type="ORF">P3W85_36885</name>
</gene>
<dbReference type="Gene3D" id="1.10.3210.40">
    <property type="match status" value="1"/>
</dbReference>
<comment type="caution">
    <text evidence="2">The sequence shown here is derived from an EMBL/GenBank/DDBJ whole genome shotgun (WGS) entry which is preliminary data.</text>
</comment>
<dbReference type="Proteomes" id="UP001216674">
    <property type="component" value="Unassembled WGS sequence"/>
</dbReference>
<name>A0ABT6B0Q2_9BURK</name>
<evidence type="ECO:0000259" key="1">
    <source>
        <dbReference type="Pfam" id="PF07514"/>
    </source>
</evidence>
<proteinExistence type="predicted"/>
<sequence>MVPSHAPAPASPYASTDPGFPATPMEDLLAAQAEMLGRIKLCYGSDQATFERELMPLVRGYARYVHLLPATADNYFSKPGDLLRLGLETAFFSLQGTDGHIFSGRATITVRRQLEPRWRIATFVAGLCCELHRVLSHILVTSAAGDEWPAFLEPLDAWLQDRTVQRYFLRWRPGAAESRGLGLFALPHVVPLTVMQDMCEGNSIIVPQLLACVGGLALYREHNVLDDLVRRSLALVIDRDLRANADRYGAPQYGSHLERYLVDALRRLAGDNTAWVPNREKSRLWYGPDGLFLVWPGAAEDVQKLLEDDQLAGIPKASATMLDILLEARVLEAAADGQALWTIYPPGNKAGSGLAAVKVAEPAILFT</sequence>
<evidence type="ECO:0000313" key="3">
    <source>
        <dbReference type="Proteomes" id="UP001216674"/>
    </source>
</evidence>
<feature type="non-terminal residue" evidence="2">
    <location>
        <position position="367"/>
    </location>
</feature>
<protein>
    <submittedName>
        <fullName evidence="2">MobH family relaxase</fullName>
    </submittedName>
</protein>
<evidence type="ECO:0000313" key="2">
    <source>
        <dbReference type="EMBL" id="MDF3838469.1"/>
    </source>
</evidence>
<accession>A0ABT6B0Q2</accession>